<reference evidence="3 4" key="1">
    <citation type="submission" date="2022-04" db="EMBL/GenBank/DDBJ databases">
        <title>Positive selection, recombination, and allopatry shape intraspecific diversity of widespread and dominant cyanobacteria.</title>
        <authorList>
            <person name="Wei J."/>
            <person name="Shu W."/>
            <person name="Hu C."/>
        </authorList>
    </citation>
    <scope>NUCLEOTIDE SEQUENCE [LARGE SCALE GENOMIC DNA]</scope>
    <source>
        <strain evidence="3 4">GB2-A5</strain>
    </source>
</reference>
<name>A0ABV0JTQ5_9CYAN</name>
<feature type="region of interest" description="Disordered" evidence="1">
    <location>
        <begin position="217"/>
        <end position="237"/>
    </location>
</feature>
<evidence type="ECO:0000313" key="3">
    <source>
        <dbReference type="EMBL" id="MEP0866768.1"/>
    </source>
</evidence>
<feature type="compositionally biased region" description="Basic residues" evidence="1">
    <location>
        <begin position="228"/>
        <end position="237"/>
    </location>
</feature>
<evidence type="ECO:0000256" key="1">
    <source>
        <dbReference type="SAM" id="MobiDB-lite"/>
    </source>
</evidence>
<keyword evidence="4" id="KW-1185">Reference proteome</keyword>
<comment type="caution">
    <text evidence="3">The sequence shown here is derived from an EMBL/GenBank/DDBJ whole genome shotgun (WGS) entry which is preliminary data.</text>
</comment>
<dbReference type="Proteomes" id="UP001442494">
    <property type="component" value="Unassembled WGS sequence"/>
</dbReference>
<feature type="transmembrane region" description="Helical" evidence="2">
    <location>
        <begin position="61"/>
        <end position="82"/>
    </location>
</feature>
<dbReference type="RefSeq" id="WP_190425378.1">
    <property type="nucleotide sequence ID" value="NZ_JAMPKK010000050.1"/>
</dbReference>
<gene>
    <name evidence="3" type="ORF">NDI37_20140</name>
</gene>
<organism evidence="3 4">
    <name type="scientific">Funiculus sociatus GB2-A5</name>
    <dbReference type="NCBI Taxonomy" id="2933946"/>
    <lineage>
        <taxon>Bacteria</taxon>
        <taxon>Bacillati</taxon>
        <taxon>Cyanobacteriota</taxon>
        <taxon>Cyanophyceae</taxon>
        <taxon>Coleofasciculales</taxon>
        <taxon>Coleofasciculaceae</taxon>
        <taxon>Funiculus</taxon>
    </lineage>
</organism>
<protein>
    <submittedName>
        <fullName evidence="3">Phosphate ABC transporter permease</fullName>
    </submittedName>
</protein>
<sequence>MLVPLTRQKFEELIPVIATGPQYAYYWGKFQEFLKRLLISVLVVVVVSLLGNFVLGEQLGWITFFLGVIGGLYWLWGPIYSASLRNVSYRRYPYSGFWRGEVLDVFVTEELIGEEQTVNNRGQLVIIENRERRLNIEVGDETGFTTQIQAPLKKTHKAIRPGQIAEMVVLSNQKDLGRIAKFTDIYLPDENLWVSDYPYLQRGFFVDVSRQLQYADDVPYPEEPKERTQRRKRSRRP</sequence>
<accession>A0ABV0JTQ5</accession>
<dbReference type="EMBL" id="JAMPKK010000050">
    <property type="protein sequence ID" value="MEP0866768.1"/>
    <property type="molecule type" value="Genomic_DNA"/>
</dbReference>
<keyword evidence="2" id="KW-1133">Transmembrane helix</keyword>
<keyword evidence="2" id="KW-0472">Membrane</keyword>
<keyword evidence="2" id="KW-0812">Transmembrane</keyword>
<feature type="transmembrane region" description="Helical" evidence="2">
    <location>
        <begin position="37"/>
        <end position="55"/>
    </location>
</feature>
<evidence type="ECO:0000313" key="4">
    <source>
        <dbReference type="Proteomes" id="UP001442494"/>
    </source>
</evidence>
<evidence type="ECO:0000256" key="2">
    <source>
        <dbReference type="SAM" id="Phobius"/>
    </source>
</evidence>
<proteinExistence type="predicted"/>